<comment type="caution">
    <text evidence="2">The sequence shown here is derived from an EMBL/GenBank/DDBJ whole genome shotgun (WGS) entry which is preliminary data.</text>
</comment>
<proteinExistence type="predicted"/>
<evidence type="ECO:0000313" key="3">
    <source>
        <dbReference type="Proteomes" id="UP001228049"/>
    </source>
</evidence>
<organism evidence="2 3">
    <name type="scientific">Dissostichus eleginoides</name>
    <name type="common">Patagonian toothfish</name>
    <name type="synonym">Dissostichus amissus</name>
    <dbReference type="NCBI Taxonomy" id="100907"/>
    <lineage>
        <taxon>Eukaryota</taxon>
        <taxon>Metazoa</taxon>
        <taxon>Chordata</taxon>
        <taxon>Craniata</taxon>
        <taxon>Vertebrata</taxon>
        <taxon>Euteleostomi</taxon>
        <taxon>Actinopterygii</taxon>
        <taxon>Neopterygii</taxon>
        <taxon>Teleostei</taxon>
        <taxon>Neoteleostei</taxon>
        <taxon>Acanthomorphata</taxon>
        <taxon>Eupercaria</taxon>
        <taxon>Perciformes</taxon>
        <taxon>Notothenioidei</taxon>
        <taxon>Nototheniidae</taxon>
        <taxon>Dissostichus</taxon>
    </lineage>
</organism>
<feature type="compositionally biased region" description="Basic and acidic residues" evidence="1">
    <location>
        <begin position="20"/>
        <end position="62"/>
    </location>
</feature>
<dbReference type="EMBL" id="JASDAP010000021">
    <property type="protein sequence ID" value="KAK1885460.1"/>
    <property type="molecule type" value="Genomic_DNA"/>
</dbReference>
<evidence type="ECO:0000256" key="1">
    <source>
        <dbReference type="SAM" id="MobiDB-lite"/>
    </source>
</evidence>
<name>A0AAD9BKC9_DISEL</name>
<dbReference type="AlphaFoldDB" id="A0AAD9BKC9"/>
<accession>A0AAD9BKC9</accession>
<reference evidence="2" key="1">
    <citation type="submission" date="2023-04" db="EMBL/GenBank/DDBJ databases">
        <title>Chromosome-level genome of Chaenocephalus aceratus.</title>
        <authorList>
            <person name="Park H."/>
        </authorList>
    </citation>
    <scope>NUCLEOTIDE SEQUENCE</scope>
    <source>
        <strain evidence="2">DE</strain>
        <tissue evidence="2">Muscle</tissue>
    </source>
</reference>
<keyword evidence="3" id="KW-1185">Reference proteome</keyword>
<feature type="compositionally biased region" description="Basic residues" evidence="1">
    <location>
        <begin position="63"/>
        <end position="78"/>
    </location>
</feature>
<gene>
    <name evidence="2" type="ORF">KUDE01_031654</name>
</gene>
<feature type="region of interest" description="Disordered" evidence="1">
    <location>
        <begin position="20"/>
        <end position="78"/>
    </location>
</feature>
<dbReference type="Proteomes" id="UP001228049">
    <property type="component" value="Unassembled WGS sequence"/>
</dbReference>
<protein>
    <submittedName>
        <fullName evidence="2">Dolichyl-diphosphooligosaccharide--protein glycosyltransferase subunit STT3A</fullName>
    </submittedName>
</protein>
<sequence length="78" mass="9082">METGEEIKLSWAAVVANKDQRCKTKEKKVEEEVKDPEEVSDLKTEAGEEVLLKEKSRKEKKQERKRVKALKSHRWGST</sequence>
<evidence type="ECO:0000313" key="2">
    <source>
        <dbReference type="EMBL" id="KAK1885460.1"/>
    </source>
</evidence>